<dbReference type="KEGG" id="mam:Mesau_02885"/>
<dbReference type="HOGENOM" id="CLU_2585584_0_0_5"/>
<dbReference type="EMBL" id="CP003358">
    <property type="protein sequence ID" value="AGB45268.1"/>
    <property type="molecule type" value="Genomic_DNA"/>
</dbReference>
<protein>
    <submittedName>
        <fullName evidence="1">Uncharacterized protein</fullName>
    </submittedName>
</protein>
<organism evidence="1 2">
    <name type="scientific">Mesorhizobium australicum (strain HAMBI 3006 / LMG 24608 / WSM2073)</name>
    <dbReference type="NCBI Taxonomy" id="754035"/>
    <lineage>
        <taxon>Bacteria</taxon>
        <taxon>Pseudomonadati</taxon>
        <taxon>Pseudomonadota</taxon>
        <taxon>Alphaproteobacteria</taxon>
        <taxon>Hyphomicrobiales</taxon>
        <taxon>Phyllobacteriaceae</taxon>
        <taxon>Mesorhizobium</taxon>
    </lineage>
</organism>
<name>L0KME4_MESAW</name>
<gene>
    <name evidence="1" type="ordered locus">Mesau_02885</name>
</gene>
<accession>L0KME4</accession>
<proteinExistence type="predicted"/>
<evidence type="ECO:0000313" key="1">
    <source>
        <dbReference type="EMBL" id="AGB45268.1"/>
    </source>
</evidence>
<dbReference type="AlphaFoldDB" id="L0KME4"/>
<evidence type="ECO:0000313" key="2">
    <source>
        <dbReference type="Proteomes" id="UP000010998"/>
    </source>
</evidence>
<keyword evidence="2" id="KW-1185">Reference proteome</keyword>
<sequence>MTLYFFDTIENGQITRDDLGVDMSPCDMREEAIAASACNSGRPSATGRPQRFCGMVRDNTGGCVYEASLTLITRSLLAPA</sequence>
<reference evidence="2" key="1">
    <citation type="submission" date="2012-02" db="EMBL/GenBank/DDBJ databases">
        <title>Complete sequence of Mesorhizobium australicum WSM2073.</title>
        <authorList>
            <person name="Lucas S."/>
            <person name="Han J."/>
            <person name="Lapidus A."/>
            <person name="Cheng J.-F."/>
            <person name="Goodwin L."/>
            <person name="Pitluck S."/>
            <person name="Peters L."/>
            <person name="Gu W."/>
            <person name="Detter J.C."/>
            <person name="Han C."/>
            <person name="Tapia R."/>
            <person name="Land M."/>
            <person name="Hauser L."/>
            <person name="Kyrpides N."/>
            <person name="Ivanova N."/>
            <person name="Pagani I."/>
            <person name="Reeve W.G."/>
            <person name="Howieson J.G."/>
            <person name="Tiwari R.P."/>
            <person name="O'Hara G.W."/>
            <person name="Atkins C.A."/>
            <person name="Ronson C.W."/>
            <person name="Nandasena K.G."/>
            <person name="Woyke T."/>
        </authorList>
    </citation>
    <scope>NUCLEOTIDE SEQUENCE [LARGE SCALE GENOMIC DNA]</scope>
    <source>
        <strain evidence="2">LMG 24608 / HAMBI 3006 / WSM2073</strain>
    </source>
</reference>
<dbReference type="Proteomes" id="UP000010998">
    <property type="component" value="Chromosome"/>
</dbReference>